<protein>
    <submittedName>
        <fullName evidence="5">NAD(P)-binding protein</fullName>
    </submittedName>
</protein>
<dbReference type="GO" id="GO:0001716">
    <property type="term" value="F:L-amino-acid oxidase activity"/>
    <property type="evidence" value="ECO:0007669"/>
    <property type="project" value="TreeGrafter"/>
</dbReference>
<proteinExistence type="predicted"/>
<dbReference type="GO" id="GO:0009063">
    <property type="term" value="P:amino acid catabolic process"/>
    <property type="evidence" value="ECO:0007669"/>
    <property type="project" value="TreeGrafter"/>
</dbReference>
<evidence type="ECO:0000259" key="4">
    <source>
        <dbReference type="Pfam" id="PF01593"/>
    </source>
</evidence>
<feature type="binding site" evidence="3">
    <location>
        <position position="87"/>
    </location>
    <ligand>
        <name>substrate</name>
    </ligand>
</feature>
<feature type="binding site" evidence="3">
    <location>
        <begin position="84"/>
        <end position="87"/>
    </location>
    <ligand>
        <name>FAD</name>
        <dbReference type="ChEBI" id="CHEBI:57692"/>
    </ligand>
</feature>
<dbReference type="InterPro" id="IPR002937">
    <property type="entry name" value="Amino_oxidase"/>
</dbReference>
<keyword evidence="2" id="KW-0560">Oxidoreductase</keyword>
<comment type="caution">
    <text evidence="5">The sequence shown here is derived from an EMBL/GenBank/DDBJ whole genome shotgun (WGS) entry which is preliminary data.</text>
</comment>
<dbReference type="Gene3D" id="3.50.50.60">
    <property type="entry name" value="FAD/NAD(P)-binding domain"/>
    <property type="match status" value="1"/>
</dbReference>
<dbReference type="SUPFAM" id="SSF54373">
    <property type="entry name" value="FAD-linked reductases, C-terminal domain"/>
    <property type="match status" value="1"/>
</dbReference>
<evidence type="ECO:0000313" key="5">
    <source>
        <dbReference type="EMBL" id="MYL18704.1"/>
    </source>
</evidence>
<evidence type="ECO:0000256" key="3">
    <source>
        <dbReference type="PIRSR" id="PIRSR601613-1"/>
    </source>
</evidence>
<dbReference type="InterPro" id="IPR036188">
    <property type="entry name" value="FAD/NAD-bd_sf"/>
</dbReference>
<dbReference type="InterPro" id="IPR001613">
    <property type="entry name" value="Flavin_amine_oxidase"/>
</dbReference>
<evidence type="ECO:0000256" key="1">
    <source>
        <dbReference type="ARBA" id="ARBA00001974"/>
    </source>
</evidence>
<dbReference type="EMBL" id="WMET01000001">
    <property type="protein sequence ID" value="MYL18704.1"/>
    <property type="molecule type" value="Genomic_DNA"/>
</dbReference>
<dbReference type="Proteomes" id="UP000460949">
    <property type="component" value="Unassembled WGS sequence"/>
</dbReference>
<evidence type="ECO:0000256" key="2">
    <source>
        <dbReference type="ARBA" id="ARBA00023002"/>
    </source>
</evidence>
<dbReference type="PANTHER" id="PTHR10742">
    <property type="entry name" value="FLAVIN MONOAMINE OXIDASE"/>
    <property type="match status" value="1"/>
</dbReference>
<sequence length="488" mass="54798">MTNYQSEGFTYPEDFLHIIHNGLSSSVQKKRVIIIGAGMAGLTAGSLLKAAGHEVTILEAGSRLGGRVYTVRSPFSNGNYLDVGAMRIPTNHKLVYAYIDKFGLETAPFQNTRTNDLMLINGKSVYYKDYEKNPAILDFPVDPEEQGKTAKDLFLSAVRPFLDLYNSSSDAEKERLRDQFSDLSMGEYLRNNPYGPSLSLNAVRKIKVVLGIEGFPEFAFLNILTDITFPIFQGDTKFREIKGGNDRLPWAFYPYLSSSIHFCERAVAINHYKDGVQVVSKSEKNGGCSIWTGDYVLTTIPFTTFQWIDVHPYDTICIKKWAAIHEIINVPAVKIGIEFSCKFWEQYPVGNIITDYPSRFIYQPSHDSGKPGPGILLASYTWGQNALLFNSLSKKRAVEEVLSDLARVYGRVVYDTYMTSIVYNWSRNPYSAGCFTLFTPGQSRDLEDIIPLPEGRIHFAGEHTSSYHGWIEGAIESGIRGAAEIHNR</sequence>
<dbReference type="RefSeq" id="WP_160835155.1">
    <property type="nucleotide sequence ID" value="NZ_WMET01000001.1"/>
</dbReference>
<feature type="domain" description="Amine oxidase" evidence="4">
    <location>
        <begin position="39"/>
        <end position="485"/>
    </location>
</feature>
<reference evidence="5 6" key="1">
    <citation type="submission" date="2019-11" db="EMBL/GenBank/DDBJ databases">
        <title>Genome sequences of 17 halophilic strains isolated from different environments.</title>
        <authorList>
            <person name="Furrow R.E."/>
        </authorList>
    </citation>
    <scope>NUCLEOTIDE SEQUENCE [LARGE SCALE GENOMIC DNA]</scope>
    <source>
        <strain evidence="5 6">22511_23_Filter</strain>
    </source>
</reference>
<dbReference type="AlphaFoldDB" id="A0A845DZ24"/>
<dbReference type="Gene3D" id="3.90.660.10">
    <property type="match status" value="1"/>
</dbReference>
<organism evidence="5 6">
    <name type="scientific">Halobacillus litoralis</name>
    <dbReference type="NCBI Taxonomy" id="45668"/>
    <lineage>
        <taxon>Bacteria</taxon>
        <taxon>Bacillati</taxon>
        <taxon>Bacillota</taxon>
        <taxon>Bacilli</taxon>
        <taxon>Bacillales</taxon>
        <taxon>Bacillaceae</taxon>
        <taxon>Halobacillus</taxon>
    </lineage>
</organism>
<dbReference type="Pfam" id="PF01593">
    <property type="entry name" value="Amino_oxidase"/>
    <property type="match status" value="1"/>
</dbReference>
<name>A0A845DZ24_9BACI</name>
<feature type="binding site" evidence="3">
    <location>
        <position position="462"/>
    </location>
    <ligand>
        <name>FAD</name>
        <dbReference type="ChEBI" id="CHEBI:57692"/>
    </ligand>
</feature>
<dbReference type="Gene3D" id="1.10.405.10">
    <property type="entry name" value="Guanine Nucleotide Dissociation Inhibitor, domain 1"/>
    <property type="match status" value="1"/>
</dbReference>
<dbReference type="SUPFAM" id="SSF51905">
    <property type="entry name" value="FAD/NAD(P)-binding domain"/>
    <property type="match status" value="1"/>
</dbReference>
<accession>A0A845DZ24</accession>
<dbReference type="PRINTS" id="PR00757">
    <property type="entry name" value="AMINEOXDASEF"/>
</dbReference>
<comment type="cofactor">
    <cofactor evidence="1">
        <name>FAD</name>
        <dbReference type="ChEBI" id="CHEBI:57692"/>
    </cofactor>
</comment>
<dbReference type="InterPro" id="IPR050281">
    <property type="entry name" value="Flavin_monoamine_oxidase"/>
</dbReference>
<feature type="binding site" evidence="3">
    <location>
        <begin position="59"/>
        <end position="60"/>
    </location>
    <ligand>
        <name>FAD</name>
        <dbReference type="ChEBI" id="CHEBI:57692"/>
    </ligand>
</feature>
<dbReference type="PANTHER" id="PTHR10742:SF342">
    <property type="entry name" value="AMINE OXIDASE"/>
    <property type="match status" value="1"/>
</dbReference>
<gene>
    <name evidence="5" type="ORF">GLW04_02315</name>
</gene>
<evidence type="ECO:0000313" key="6">
    <source>
        <dbReference type="Proteomes" id="UP000460949"/>
    </source>
</evidence>